<proteinExistence type="predicted"/>
<protein>
    <submittedName>
        <fullName evidence="1">Uncharacterized protein</fullName>
    </submittedName>
</protein>
<organism evidence="1">
    <name type="scientific">marine sediment metagenome</name>
    <dbReference type="NCBI Taxonomy" id="412755"/>
    <lineage>
        <taxon>unclassified sequences</taxon>
        <taxon>metagenomes</taxon>
        <taxon>ecological metagenomes</taxon>
    </lineage>
</organism>
<sequence>MCCYQSSSSCIYQYVCANYGERKECYDKYIDCLRFFLMRTNDTREIIEEVNKDGIVKIILRPRNKVDGIDGIV</sequence>
<accession>A0A0F9GTB9</accession>
<dbReference type="AlphaFoldDB" id="A0A0F9GTB9"/>
<name>A0A0F9GTB9_9ZZZZ</name>
<comment type="caution">
    <text evidence="1">The sequence shown here is derived from an EMBL/GenBank/DDBJ whole genome shotgun (WGS) entry which is preliminary data.</text>
</comment>
<gene>
    <name evidence="1" type="ORF">LCGC14_1870220</name>
</gene>
<evidence type="ECO:0000313" key="1">
    <source>
        <dbReference type="EMBL" id="KKL93881.1"/>
    </source>
</evidence>
<reference evidence="1" key="1">
    <citation type="journal article" date="2015" name="Nature">
        <title>Complex archaea that bridge the gap between prokaryotes and eukaryotes.</title>
        <authorList>
            <person name="Spang A."/>
            <person name="Saw J.H."/>
            <person name="Jorgensen S.L."/>
            <person name="Zaremba-Niedzwiedzka K."/>
            <person name="Martijn J."/>
            <person name="Lind A.E."/>
            <person name="van Eijk R."/>
            <person name="Schleper C."/>
            <person name="Guy L."/>
            <person name="Ettema T.J."/>
        </authorList>
    </citation>
    <scope>NUCLEOTIDE SEQUENCE</scope>
</reference>
<dbReference type="EMBL" id="LAZR01019074">
    <property type="protein sequence ID" value="KKL93881.1"/>
    <property type="molecule type" value="Genomic_DNA"/>
</dbReference>